<gene>
    <name evidence="3" type="ORF">GCM10025862_07690</name>
</gene>
<dbReference type="PANTHER" id="PTHR36566">
    <property type="entry name" value="NICKEL INSERTION PROTEIN-RELATED"/>
    <property type="match status" value="1"/>
</dbReference>
<dbReference type="PANTHER" id="PTHR36566:SF1">
    <property type="entry name" value="PYRIDINIUM-3,5-BISTHIOCARBOXYLIC ACID MONONUCLEOTIDE NICKEL INSERTION PROTEIN"/>
    <property type="match status" value="1"/>
</dbReference>
<name>A0ABQ6HJZ5_9MICO</name>
<dbReference type="Pfam" id="PF01969">
    <property type="entry name" value="Ni_insertion"/>
    <property type="match status" value="1"/>
</dbReference>
<organism evidence="3 4">
    <name type="scientific">Arsenicicoccus piscis</name>
    <dbReference type="NCBI Taxonomy" id="673954"/>
    <lineage>
        <taxon>Bacteria</taxon>
        <taxon>Bacillati</taxon>
        <taxon>Actinomycetota</taxon>
        <taxon>Actinomycetes</taxon>
        <taxon>Micrococcales</taxon>
        <taxon>Intrasporangiaceae</taxon>
        <taxon>Arsenicicoccus</taxon>
    </lineage>
</organism>
<feature type="region of interest" description="Disordered" evidence="2">
    <location>
        <begin position="163"/>
        <end position="249"/>
    </location>
</feature>
<reference evidence="4" key="1">
    <citation type="journal article" date="2019" name="Int. J. Syst. Evol. Microbiol.">
        <title>The Global Catalogue of Microorganisms (GCM) 10K type strain sequencing project: providing services to taxonomists for standard genome sequencing and annotation.</title>
        <authorList>
            <consortium name="The Broad Institute Genomics Platform"/>
            <consortium name="The Broad Institute Genome Sequencing Center for Infectious Disease"/>
            <person name="Wu L."/>
            <person name="Ma J."/>
        </authorList>
    </citation>
    <scope>NUCLEOTIDE SEQUENCE [LARGE SCALE GENOMIC DNA]</scope>
    <source>
        <strain evidence="4">NBRC 105830</strain>
    </source>
</reference>
<protein>
    <recommendedName>
        <fullName evidence="5">LarC family nickel insertion protein</fullName>
    </recommendedName>
</protein>
<sequence length="249" mass="26175">MRVMCWIDASCGVAGDMLLAALLDAGADLAAVQAAVDAVVPGLVTIEVAEVQRGGLRATKAVVRPTADEQHHRAWSSIEAALQAADLPEDVRERAQRVFARLAEAEGRAHGVAPADVHFHEIGAWDSIGDIVAVCAALASLDVDTLTVGPIAVGSGRVRMEHGELAVPGPARRRAVPRPPGRPRSGGHGARDTHRSGAALRRTAGRRDARNHGARQRDRRGRQGLRHARQRRAGGPGRGCRGHGSGRGG</sequence>
<dbReference type="EMBL" id="BSUJ01000001">
    <property type="protein sequence ID" value="GMA18748.1"/>
    <property type="molecule type" value="Genomic_DNA"/>
</dbReference>
<evidence type="ECO:0000256" key="1">
    <source>
        <dbReference type="ARBA" id="ARBA00022596"/>
    </source>
</evidence>
<dbReference type="Proteomes" id="UP001157109">
    <property type="component" value="Unassembled WGS sequence"/>
</dbReference>
<evidence type="ECO:0000313" key="4">
    <source>
        <dbReference type="Proteomes" id="UP001157109"/>
    </source>
</evidence>
<keyword evidence="4" id="KW-1185">Reference proteome</keyword>
<evidence type="ECO:0000313" key="3">
    <source>
        <dbReference type="EMBL" id="GMA18748.1"/>
    </source>
</evidence>
<keyword evidence="1" id="KW-0533">Nickel</keyword>
<comment type="caution">
    <text evidence="3">The sequence shown here is derived from an EMBL/GenBank/DDBJ whole genome shotgun (WGS) entry which is preliminary data.</text>
</comment>
<proteinExistence type="predicted"/>
<feature type="compositionally biased region" description="Gly residues" evidence="2">
    <location>
        <begin position="234"/>
        <end position="249"/>
    </location>
</feature>
<evidence type="ECO:0008006" key="5">
    <source>
        <dbReference type="Google" id="ProtNLM"/>
    </source>
</evidence>
<accession>A0ABQ6HJZ5</accession>
<feature type="compositionally biased region" description="Basic residues" evidence="2">
    <location>
        <begin position="212"/>
        <end position="232"/>
    </location>
</feature>
<evidence type="ECO:0000256" key="2">
    <source>
        <dbReference type="SAM" id="MobiDB-lite"/>
    </source>
</evidence>
<dbReference type="InterPro" id="IPR002822">
    <property type="entry name" value="Ni_insertion"/>
</dbReference>